<feature type="chain" id="PRO_5021198862" evidence="2">
    <location>
        <begin position="24"/>
        <end position="279"/>
    </location>
</feature>
<gene>
    <name evidence="3" type="ORF">VIN01S_27910</name>
</gene>
<sequence>MNHTRMRYLLVAGLSMTSSLSMANEQATLQKSQNIETQITQRAAKTQNRVANSSDKAMQLEADIAGIKQEVHNLSVYNSHLEGLIASQGKELEGFDAQLSQIDDTRQSIVPLMYEMLEGLEKLNAEDRPIRTEARAKRLDSLNEMMTQADVSDAEKYRRILEAYQIEMDYGTKMGAYSGTIEVDGKPIIAEQLYIGRVSLVARSNDRQRYWAWDDNSNQWVLQNGSVGREIDKAFDIAAKQASPSILELPISLTLVENTKFETIKSETTASETVTGEEK</sequence>
<protein>
    <submittedName>
        <fullName evidence="3">DUF3450 domain-containing protein</fullName>
    </submittedName>
</protein>
<evidence type="ECO:0000313" key="4">
    <source>
        <dbReference type="Proteomes" id="UP000318717"/>
    </source>
</evidence>
<dbReference type="EMBL" id="BJLF01000014">
    <property type="protein sequence ID" value="GEA51987.1"/>
    <property type="molecule type" value="Genomic_DNA"/>
</dbReference>
<dbReference type="Proteomes" id="UP000318717">
    <property type="component" value="Unassembled WGS sequence"/>
</dbReference>
<comment type="caution">
    <text evidence="3">The sequence shown here is derived from an EMBL/GenBank/DDBJ whole genome shotgun (WGS) entry which is preliminary data.</text>
</comment>
<keyword evidence="4" id="KW-1185">Reference proteome</keyword>
<evidence type="ECO:0000256" key="2">
    <source>
        <dbReference type="SAM" id="SignalP"/>
    </source>
</evidence>
<dbReference type="PIRSF" id="PIRSF028069">
    <property type="entry name" value="UCP028069"/>
    <property type="match status" value="1"/>
</dbReference>
<accession>A0A4Y3HY17</accession>
<dbReference type="InterPro" id="IPR016866">
    <property type="entry name" value="UCP028069"/>
</dbReference>
<evidence type="ECO:0000313" key="3">
    <source>
        <dbReference type="EMBL" id="GEA51987.1"/>
    </source>
</evidence>
<feature type="signal peptide" evidence="2">
    <location>
        <begin position="1"/>
        <end position="23"/>
    </location>
</feature>
<proteinExistence type="predicted"/>
<keyword evidence="1" id="KW-0175">Coiled coil</keyword>
<evidence type="ECO:0000256" key="1">
    <source>
        <dbReference type="SAM" id="Coils"/>
    </source>
</evidence>
<dbReference type="Pfam" id="PF11932">
    <property type="entry name" value="DUF3450"/>
    <property type="match status" value="1"/>
</dbReference>
<name>A0A4Y3HY17_9VIBR</name>
<dbReference type="RefSeq" id="WP_141346451.1">
    <property type="nucleotide sequence ID" value="NZ_BJLF01000014.1"/>
</dbReference>
<feature type="coiled-coil region" evidence="1">
    <location>
        <begin position="43"/>
        <end position="70"/>
    </location>
</feature>
<keyword evidence="2" id="KW-0732">Signal</keyword>
<dbReference type="OrthoDB" id="5880116at2"/>
<dbReference type="AlphaFoldDB" id="A0A4Y3HY17"/>
<reference evidence="3 4" key="1">
    <citation type="submission" date="2019-06" db="EMBL/GenBank/DDBJ databases">
        <title>Whole genome shotgun sequence of Vibrio inusitatus NBRC 102082.</title>
        <authorList>
            <person name="Hosoyama A."/>
            <person name="Uohara A."/>
            <person name="Ohji S."/>
            <person name="Ichikawa N."/>
        </authorList>
    </citation>
    <scope>NUCLEOTIDE SEQUENCE [LARGE SCALE GENOMIC DNA]</scope>
    <source>
        <strain evidence="3 4">NBRC 102082</strain>
    </source>
</reference>
<organism evidence="3 4">
    <name type="scientific">Vibrio inusitatus NBRC 102082</name>
    <dbReference type="NCBI Taxonomy" id="1219070"/>
    <lineage>
        <taxon>Bacteria</taxon>
        <taxon>Pseudomonadati</taxon>
        <taxon>Pseudomonadota</taxon>
        <taxon>Gammaproteobacteria</taxon>
        <taxon>Vibrionales</taxon>
        <taxon>Vibrionaceae</taxon>
        <taxon>Vibrio</taxon>
    </lineage>
</organism>